<organism evidence="2 3">
    <name type="scientific">Pseudomonas aegrilactucae</name>
    <dbReference type="NCBI Taxonomy" id="2854028"/>
    <lineage>
        <taxon>Bacteria</taxon>
        <taxon>Pseudomonadati</taxon>
        <taxon>Pseudomonadota</taxon>
        <taxon>Gammaproteobacteria</taxon>
        <taxon>Pseudomonadales</taxon>
        <taxon>Pseudomonadaceae</taxon>
        <taxon>Pseudomonas</taxon>
    </lineage>
</organism>
<reference evidence="2" key="2">
    <citation type="journal article" date="2023" name="Plant Pathol.">
        <title>Dismantling and reorganizing Pseudomonas marginalis sensu#lato.</title>
        <authorList>
            <person name="Sawada H."/>
            <person name="Fujikawa T."/>
            <person name="Satou M."/>
        </authorList>
    </citation>
    <scope>NUCLEOTIDE SEQUENCE</scope>
    <source>
        <strain evidence="2">MAFF 301350</strain>
    </source>
</reference>
<proteinExistence type="predicted"/>
<evidence type="ECO:0000313" key="2">
    <source>
        <dbReference type="EMBL" id="MBV6285602.1"/>
    </source>
</evidence>
<dbReference type="Proteomes" id="UP001106592">
    <property type="component" value="Unassembled WGS sequence"/>
</dbReference>
<accession>A0A9Q3A7T8</accession>
<dbReference type="InterPro" id="IPR009506">
    <property type="entry name" value="YjiS-like"/>
</dbReference>
<evidence type="ECO:0000259" key="1">
    <source>
        <dbReference type="Pfam" id="PF06568"/>
    </source>
</evidence>
<reference evidence="2" key="1">
    <citation type="journal article" date="2022" name="Int. J. Syst. Evol. Microbiol.">
        <title>Pseudomonas aegrilactucae sp. nov. and Pseudomonas morbosilactucae sp. nov., pathogens causing bacterial rot of lettuce in Japan.</title>
        <authorList>
            <person name="Sawada H."/>
            <person name="Fujikawa T."/>
            <person name="Satou M."/>
        </authorList>
    </citation>
    <scope>NUCLEOTIDE SEQUENCE</scope>
    <source>
        <strain evidence="2">MAFF 301350</strain>
    </source>
</reference>
<dbReference type="Pfam" id="PF06568">
    <property type="entry name" value="YjiS-like"/>
    <property type="match status" value="1"/>
</dbReference>
<name>A0A9Q3A7T8_9PSED</name>
<feature type="domain" description="YjiS-like" evidence="1">
    <location>
        <begin position="29"/>
        <end position="60"/>
    </location>
</feature>
<evidence type="ECO:0000313" key="3">
    <source>
        <dbReference type="Proteomes" id="UP001106592"/>
    </source>
</evidence>
<protein>
    <submittedName>
        <fullName evidence="2">DUF1127 domain-containing protein</fullName>
    </submittedName>
</protein>
<dbReference type="AlphaFoldDB" id="A0A9Q3A7T8"/>
<gene>
    <name evidence="2" type="ORF">KUO17_00815</name>
</gene>
<sequence>MNGSSDVCLQLRAEGEATPHNAPAGLSGWALMMRRRRSRQQLLALDADQLRDIGLTREQAIEEGGRPFWRS</sequence>
<dbReference type="EMBL" id="JAHTBI010000001">
    <property type="protein sequence ID" value="MBV6285602.1"/>
    <property type="molecule type" value="Genomic_DNA"/>
</dbReference>
<dbReference type="RefSeq" id="WP_217973157.1">
    <property type="nucleotide sequence ID" value="NZ_JAHTBI010000001.1"/>
</dbReference>
<comment type="caution">
    <text evidence="2">The sequence shown here is derived from an EMBL/GenBank/DDBJ whole genome shotgun (WGS) entry which is preliminary data.</text>
</comment>
<keyword evidence="3" id="KW-1185">Reference proteome</keyword>